<dbReference type="AlphaFoldDB" id="A0A9D1K682"/>
<evidence type="ECO:0000259" key="1">
    <source>
        <dbReference type="Pfam" id="PF00156"/>
    </source>
</evidence>
<dbReference type="SUPFAM" id="SSF53271">
    <property type="entry name" value="PRTase-like"/>
    <property type="match status" value="1"/>
</dbReference>
<dbReference type="PANTHER" id="PTHR43218">
    <property type="entry name" value="PHOSPHORIBOSYLTRANSFERASE-RELATED"/>
    <property type="match status" value="1"/>
</dbReference>
<evidence type="ECO:0000313" key="3">
    <source>
        <dbReference type="Proteomes" id="UP000824140"/>
    </source>
</evidence>
<proteinExistence type="predicted"/>
<dbReference type="EMBL" id="DVJN01000102">
    <property type="protein sequence ID" value="HIS92397.1"/>
    <property type="molecule type" value="Genomic_DNA"/>
</dbReference>
<keyword evidence="2" id="KW-0328">Glycosyltransferase</keyword>
<dbReference type="Pfam" id="PF00156">
    <property type="entry name" value="Pribosyltran"/>
    <property type="match status" value="1"/>
</dbReference>
<dbReference type="GO" id="GO:0003999">
    <property type="term" value="F:adenine phosphoribosyltransferase activity"/>
    <property type="evidence" value="ECO:0007669"/>
    <property type="project" value="UniProtKB-EC"/>
</dbReference>
<feature type="domain" description="Phosphoribosyltransferase" evidence="1">
    <location>
        <begin position="52"/>
        <end position="166"/>
    </location>
</feature>
<reference evidence="2" key="2">
    <citation type="journal article" date="2021" name="PeerJ">
        <title>Extensive microbial diversity within the chicken gut microbiome revealed by metagenomics and culture.</title>
        <authorList>
            <person name="Gilroy R."/>
            <person name="Ravi A."/>
            <person name="Getino M."/>
            <person name="Pursley I."/>
            <person name="Horton D.L."/>
            <person name="Alikhan N.F."/>
            <person name="Baker D."/>
            <person name="Gharbi K."/>
            <person name="Hall N."/>
            <person name="Watson M."/>
            <person name="Adriaenssens E.M."/>
            <person name="Foster-Nyarko E."/>
            <person name="Jarju S."/>
            <person name="Secka A."/>
            <person name="Antonio M."/>
            <person name="Oren A."/>
            <person name="Chaudhuri R.R."/>
            <person name="La Ragione R."/>
            <person name="Hildebrand F."/>
            <person name="Pallen M.J."/>
        </authorList>
    </citation>
    <scope>NUCLEOTIDE SEQUENCE</scope>
    <source>
        <strain evidence="2">13766</strain>
    </source>
</reference>
<organism evidence="2 3">
    <name type="scientific">Candidatus Alectryocaccomicrobium excrementavium</name>
    <dbReference type="NCBI Taxonomy" id="2840668"/>
    <lineage>
        <taxon>Bacteria</taxon>
        <taxon>Bacillati</taxon>
        <taxon>Bacillota</taxon>
        <taxon>Clostridia</taxon>
        <taxon>Candidatus Alectryocaccomicrobium</taxon>
    </lineage>
</organism>
<gene>
    <name evidence="2" type="ORF">IAA84_05200</name>
</gene>
<dbReference type="InterPro" id="IPR000836">
    <property type="entry name" value="PRTase_dom"/>
</dbReference>
<dbReference type="InterPro" id="IPR029057">
    <property type="entry name" value="PRTase-like"/>
</dbReference>
<sequence>MKAYQMELCGVRRTLPFIPINDTTAFASFVVLSDTELVSACAPEMARRIGAVDAIVTAEAKGIALAYEISKLLGLKEFIVARKSTKSYMKNVVSASVHSITTAGEQHLYLDGVDADKIRGKRVCLVDDVISTGESLHALEVLMQNAGASVVKKAALLAEGDAAARTDIIFLQKLPLFHKTAEGEYEAIE</sequence>
<dbReference type="NCBIfam" id="NF005592">
    <property type="entry name" value="PRK07322.1"/>
    <property type="match status" value="1"/>
</dbReference>
<keyword evidence="2" id="KW-0808">Transferase</keyword>
<dbReference type="Gene3D" id="3.40.50.2020">
    <property type="match status" value="1"/>
</dbReference>
<reference evidence="2" key="1">
    <citation type="submission" date="2020-10" db="EMBL/GenBank/DDBJ databases">
        <authorList>
            <person name="Gilroy R."/>
        </authorList>
    </citation>
    <scope>NUCLEOTIDE SEQUENCE</scope>
    <source>
        <strain evidence="2">13766</strain>
    </source>
</reference>
<protein>
    <submittedName>
        <fullName evidence="2">Adenine phosphoribosyltransferase</fullName>
        <ecNumber evidence="2">2.4.2.7</ecNumber>
    </submittedName>
</protein>
<name>A0A9D1K682_9FIRM</name>
<dbReference type="CDD" id="cd06223">
    <property type="entry name" value="PRTases_typeI"/>
    <property type="match status" value="1"/>
</dbReference>
<dbReference type="EC" id="2.4.2.7" evidence="2"/>
<dbReference type="Proteomes" id="UP000824140">
    <property type="component" value="Unassembled WGS sequence"/>
</dbReference>
<dbReference type="PANTHER" id="PTHR43218:SF1">
    <property type="entry name" value="PHOSPHORIBOSYLTRANSFERASE"/>
    <property type="match status" value="1"/>
</dbReference>
<evidence type="ECO:0000313" key="2">
    <source>
        <dbReference type="EMBL" id="HIS92397.1"/>
    </source>
</evidence>
<accession>A0A9D1K682</accession>
<comment type="caution">
    <text evidence="2">The sequence shown here is derived from an EMBL/GenBank/DDBJ whole genome shotgun (WGS) entry which is preliminary data.</text>
</comment>